<dbReference type="EMBL" id="CAHP01000011">
    <property type="protein sequence ID" value="CCG40265.1"/>
    <property type="molecule type" value="Genomic_DNA"/>
</dbReference>
<dbReference type="InterPro" id="IPR033756">
    <property type="entry name" value="YlxH/NBP35"/>
</dbReference>
<dbReference type="InterPro" id="IPR034904">
    <property type="entry name" value="FSCA_dom_sf"/>
</dbReference>
<dbReference type="FunFam" id="3.40.50.300:FF:000418">
    <property type="entry name" value="Iron-sulfur cluster carrier protein"/>
    <property type="match status" value="1"/>
</dbReference>
<protein>
    <recommendedName>
        <fullName evidence="9">Iron-sulfur cluster carrier protein</fullName>
    </recommendedName>
</protein>
<evidence type="ECO:0000256" key="8">
    <source>
        <dbReference type="ARBA" id="ARBA00024036"/>
    </source>
</evidence>
<keyword evidence="3 9" id="KW-0479">Metal-binding</keyword>
<keyword evidence="12" id="KW-1185">Reference proteome</keyword>
<comment type="similarity">
    <text evidence="8 9">Belongs to the Mrp/NBP35 ATP-binding proteins family.</text>
</comment>
<dbReference type="PANTHER" id="PTHR42961:SF2">
    <property type="entry name" value="IRON-SULFUR PROTEIN NUBPL"/>
    <property type="match status" value="1"/>
</dbReference>
<dbReference type="InterPro" id="IPR002744">
    <property type="entry name" value="MIP18-like"/>
</dbReference>
<evidence type="ECO:0000256" key="9">
    <source>
        <dbReference type="HAMAP-Rule" id="MF_02040"/>
    </source>
</evidence>
<dbReference type="Proteomes" id="UP000004169">
    <property type="component" value="Unassembled WGS sequence"/>
</dbReference>
<dbReference type="eggNOG" id="COG0489">
    <property type="taxonomic scope" value="Bacteria"/>
</dbReference>
<comment type="caution">
    <text evidence="11">The sequence shown here is derived from an EMBL/GenBank/DDBJ whole genome shotgun (WGS) entry which is preliminary data.</text>
</comment>
<feature type="domain" description="MIP18 family-like" evidence="10">
    <location>
        <begin position="63"/>
        <end position="132"/>
    </location>
</feature>
<evidence type="ECO:0000313" key="12">
    <source>
        <dbReference type="Proteomes" id="UP000004169"/>
    </source>
</evidence>
<dbReference type="Gene3D" id="3.40.50.300">
    <property type="entry name" value="P-loop containing nucleotide triphosphate hydrolases"/>
    <property type="match status" value="1"/>
</dbReference>
<evidence type="ECO:0000256" key="3">
    <source>
        <dbReference type="ARBA" id="ARBA00022723"/>
    </source>
</evidence>
<keyword evidence="4 9" id="KW-0547">Nucleotide-binding</keyword>
<gene>
    <name evidence="11" type="ORF">PHAMO_190074</name>
</gene>
<evidence type="ECO:0000256" key="1">
    <source>
        <dbReference type="ARBA" id="ARBA00007352"/>
    </source>
</evidence>
<organism evidence="11 12">
    <name type="scientific">Magnetospirillum molischianum DSM 120</name>
    <dbReference type="NCBI Taxonomy" id="1150626"/>
    <lineage>
        <taxon>Bacteria</taxon>
        <taxon>Pseudomonadati</taxon>
        <taxon>Pseudomonadota</taxon>
        <taxon>Alphaproteobacteria</taxon>
        <taxon>Rhodospirillales</taxon>
        <taxon>Rhodospirillaceae</taxon>
        <taxon>Magnetospirillum</taxon>
    </lineage>
</organism>
<keyword evidence="7 9" id="KW-0411">Iron-sulfur</keyword>
<evidence type="ECO:0000256" key="4">
    <source>
        <dbReference type="ARBA" id="ARBA00022741"/>
    </source>
</evidence>
<dbReference type="GO" id="GO:0046872">
    <property type="term" value="F:metal ion binding"/>
    <property type="evidence" value="ECO:0007669"/>
    <property type="project" value="UniProtKB-KW"/>
</dbReference>
<dbReference type="Pfam" id="PF10609">
    <property type="entry name" value="ParA"/>
    <property type="match status" value="1"/>
</dbReference>
<evidence type="ECO:0000256" key="5">
    <source>
        <dbReference type="ARBA" id="ARBA00022840"/>
    </source>
</evidence>
<sequence>MLCAQREGMRFFPLWLFDPLVDEGFAKSSAGAISGRRGPPPPFFSARLPGVTSAGGAMAEVTEQQIIDVLRGLADPDGGGDIVARGRVAGLSVRDGRVTFALSVVPEQAQALEPLRAAAEAAVRAFPGVVSVAAVLTAERQPASPAAPAAPAKLLSGVRAVIAVASGKGGVGKSTTAVNLALSFAAMGLSVGLFDADVFGPSLPRMLGIDAKPESPDGKIMQPIRRFGLECMSIGFLVPEDSPVVWRGPMVAGALEQLMRDVAWGPLDVMVVDMPPGTGDTQLTITQRVALAGAVIVSTPQDIALIDAAKGLAMFRKVGVPVLGIVENMSYYLCPNCGDEAHLFGHGGARAEAERFGVDFLGELPLDIAIRQGGDEGQPIVLARPDGPHARAYRAIAEKVWATVGR</sequence>
<comment type="similarity">
    <text evidence="1">In the N-terminal section; belongs to the MIP18 family.</text>
</comment>
<dbReference type="GO" id="GO:0005524">
    <property type="term" value="F:ATP binding"/>
    <property type="evidence" value="ECO:0007669"/>
    <property type="project" value="UniProtKB-UniRule"/>
</dbReference>
<dbReference type="SUPFAM" id="SSF117916">
    <property type="entry name" value="Fe-S cluster assembly (FSCA) domain-like"/>
    <property type="match status" value="1"/>
</dbReference>
<dbReference type="SUPFAM" id="SSF52540">
    <property type="entry name" value="P-loop containing nucleoside triphosphate hydrolases"/>
    <property type="match status" value="1"/>
</dbReference>
<dbReference type="STRING" id="1150626.PHAMO_190074"/>
<dbReference type="InterPro" id="IPR027417">
    <property type="entry name" value="P-loop_NTPase"/>
</dbReference>
<feature type="binding site" evidence="9">
    <location>
        <begin position="167"/>
        <end position="174"/>
    </location>
    <ligand>
        <name>ATP</name>
        <dbReference type="ChEBI" id="CHEBI:30616"/>
    </ligand>
</feature>
<dbReference type="PROSITE" id="PS01215">
    <property type="entry name" value="MRP"/>
    <property type="match status" value="1"/>
</dbReference>
<comment type="subunit">
    <text evidence="9">Homodimer.</text>
</comment>
<reference evidence="11 12" key="1">
    <citation type="journal article" date="2012" name="J. Bacteriol.">
        <title>Draft Genome Sequence of the Purple Photosynthetic Bacterium Phaeospirillum molischianum DSM120, a Particularly Versatile Bacterium.</title>
        <authorList>
            <person name="Duquesne K."/>
            <person name="Prima V."/>
            <person name="Ji B."/>
            <person name="Rouy Z."/>
            <person name="Medigue C."/>
            <person name="Talla E."/>
            <person name="Sturgis J.N."/>
        </authorList>
    </citation>
    <scope>NUCLEOTIDE SEQUENCE [LARGE SCALE GENOMIC DNA]</scope>
    <source>
        <strain evidence="12">DSM120</strain>
    </source>
</reference>
<evidence type="ECO:0000256" key="6">
    <source>
        <dbReference type="ARBA" id="ARBA00023004"/>
    </source>
</evidence>
<proteinExistence type="inferred from homology"/>
<dbReference type="GO" id="GO:0016887">
    <property type="term" value="F:ATP hydrolysis activity"/>
    <property type="evidence" value="ECO:0007669"/>
    <property type="project" value="UniProtKB-UniRule"/>
</dbReference>
<dbReference type="GO" id="GO:0016226">
    <property type="term" value="P:iron-sulfur cluster assembly"/>
    <property type="evidence" value="ECO:0007669"/>
    <property type="project" value="InterPro"/>
</dbReference>
<dbReference type="InterPro" id="IPR044304">
    <property type="entry name" value="NUBPL-like"/>
</dbReference>
<keyword evidence="6 9" id="KW-0408">Iron</keyword>
<dbReference type="CDD" id="cd02037">
    <property type="entry name" value="Mrp_NBP35"/>
    <property type="match status" value="1"/>
</dbReference>
<evidence type="ECO:0000259" key="10">
    <source>
        <dbReference type="Pfam" id="PF01883"/>
    </source>
</evidence>
<evidence type="ECO:0000256" key="7">
    <source>
        <dbReference type="ARBA" id="ARBA00023014"/>
    </source>
</evidence>
<keyword evidence="9" id="KW-0378">Hydrolase</keyword>
<keyword evidence="5 9" id="KW-0067">ATP-binding</keyword>
<name>H8FPH7_MAGML</name>
<dbReference type="PANTHER" id="PTHR42961">
    <property type="entry name" value="IRON-SULFUR PROTEIN NUBPL"/>
    <property type="match status" value="1"/>
</dbReference>
<dbReference type="InterPro" id="IPR000808">
    <property type="entry name" value="Mrp-like_CS"/>
</dbReference>
<dbReference type="GO" id="GO:0051539">
    <property type="term" value="F:4 iron, 4 sulfur cluster binding"/>
    <property type="evidence" value="ECO:0007669"/>
    <property type="project" value="TreeGrafter"/>
</dbReference>
<comment type="function">
    <text evidence="9">Binds and transfers iron-sulfur (Fe-S) clusters to target apoproteins. Can hydrolyze ATP.</text>
</comment>
<dbReference type="AlphaFoldDB" id="H8FPH7"/>
<accession>H8FPH7</accession>
<dbReference type="HAMAP" id="MF_02040">
    <property type="entry name" value="Mrp_NBP35"/>
    <property type="match status" value="1"/>
</dbReference>
<evidence type="ECO:0000313" key="11">
    <source>
        <dbReference type="EMBL" id="CCG40265.1"/>
    </source>
</evidence>
<dbReference type="Pfam" id="PF01883">
    <property type="entry name" value="FeS_assembly_P"/>
    <property type="match status" value="1"/>
</dbReference>
<dbReference type="Gene3D" id="3.30.300.130">
    <property type="entry name" value="Fe-S cluster assembly (FSCA)"/>
    <property type="match status" value="1"/>
</dbReference>
<dbReference type="InterPro" id="IPR019591">
    <property type="entry name" value="Mrp/NBP35_ATP-bd"/>
</dbReference>
<dbReference type="GO" id="GO:0140663">
    <property type="term" value="F:ATP-dependent FeS chaperone activity"/>
    <property type="evidence" value="ECO:0007669"/>
    <property type="project" value="InterPro"/>
</dbReference>
<comment type="similarity">
    <text evidence="2">In the C-terminal section; belongs to the Mrp/NBP35 ATP-binding proteins family.</text>
</comment>
<evidence type="ECO:0000256" key="2">
    <source>
        <dbReference type="ARBA" id="ARBA00008205"/>
    </source>
</evidence>